<sequence>MSENEILRGQASSPPMHPSSSVSSSSSEHVGLTPPPPPPQRETNQDSDSLMVSKLSRGLKGLLFTQSGTTSVTKKGDDLNDTIPLSGYYSNDQSTPIKSIKVIDKQSLHYVILSGIAGGVAGSAAKTLVAPLDRIKILFQTSNPEFLKYRGTFQGLVRAGKRIWASDGLWGLYQGHSITLLRIFPYASIKFVAYEQIRTILIPNDLYETAGRRFLAGSLSGLASVFFTYPLDLIRVRLAFETRNLHHAHPQHQQFMRSHRGRIFQTVRIIYHENPPTRSNDPRWLTVMRKVLPANIQRISNFYRGFAPTIMGMIPYAGVSFYAHDLLHDILRSKPLREYTVQPATDKSTSTSVKTKSSRESRPSLKAYAQLVAGGISGLFSQTAAYPFELIRRRMQVGGAVGGGHFLSFKNTARLIYRESGFKGFFIGLSIGYMKVVPMFACSFFVYERMKKFLGI</sequence>
<dbReference type="Gene3D" id="1.50.40.10">
    <property type="entry name" value="Mitochondrial carrier domain"/>
    <property type="match status" value="1"/>
</dbReference>
<evidence type="ECO:0000313" key="15">
    <source>
        <dbReference type="EMBL" id="KAI5957460.1"/>
    </source>
</evidence>
<feature type="repeat" description="Solcar" evidence="11">
    <location>
        <begin position="109"/>
        <end position="200"/>
    </location>
</feature>
<dbReference type="InterPro" id="IPR018108">
    <property type="entry name" value="MCP_transmembrane"/>
</dbReference>
<evidence type="ECO:0000256" key="8">
    <source>
        <dbReference type="ARBA" id="ARBA00022989"/>
    </source>
</evidence>
<evidence type="ECO:0000256" key="5">
    <source>
        <dbReference type="ARBA" id="ARBA00022692"/>
    </source>
</evidence>
<feature type="region of interest" description="Disordered" evidence="13">
    <location>
        <begin position="341"/>
        <end position="361"/>
    </location>
</feature>
<proteinExistence type="inferred from homology"/>
<keyword evidence="9" id="KW-0496">Mitochondrion</keyword>
<keyword evidence="16" id="KW-1185">Reference proteome</keyword>
<keyword evidence="7" id="KW-0999">Mitochondrion inner membrane</keyword>
<dbReference type="GeneID" id="76151213"/>
<keyword evidence="5 11" id="KW-0812">Transmembrane</keyword>
<comment type="similarity">
    <text evidence="12">Belongs to the mitochondrial carrier (TC 2.A.29) family.</text>
</comment>
<feature type="compositionally biased region" description="Low complexity" evidence="13">
    <location>
        <begin position="12"/>
        <end position="27"/>
    </location>
</feature>
<dbReference type="GO" id="GO:0055085">
    <property type="term" value="P:transmembrane transport"/>
    <property type="evidence" value="ECO:0007669"/>
    <property type="project" value="InterPro"/>
</dbReference>
<dbReference type="PROSITE" id="PS50920">
    <property type="entry name" value="SOLCAR"/>
    <property type="match status" value="3"/>
</dbReference>
<dbReference type="PANTHER" id="PTHR24089">
    <property type="entry name" value="SOLUTE CARRIER FAMILY 25"/>
    <property type="match status" value="1"/>
</dbReference>
<evidence type="ECO:0000256" key="1">
    <source>
        <dbReference type="ARBA" id="ARBA00002238"/>
    </source>
</evidence>
<dbReference type="EMBL" id="JAIHNG010000121">
    <property type="protein sequence ID" value="KAI5957460.1"/>
    <property type="molecule type" value="Genomic_DNA"/>
</dbReference>
<comment type="subcellular location">
    <subcellularLocation>
        <location evidence="2">Mitochondrion inner membrane</location>
        <topology evidence="2">Multi-pass membrane protein</topology>
    </subcellularLocation>
</comment>
<evidence type="ECO:0000256" key="3">
    <source>
        <dbReference type="ARBA" id="ARBA00021935"/>
    </source>
</evidence>
<dbReference type="Pfam" id="PF00153">
    <property type="entry name" value="Mito_carr"/>
    <property type="match status" value="3"/>
</dbReference>
<dbReference type="GO" id="GO:0005743">
    <property type="term" value="C:mitochondrial inner membrane"/>
    <property type="evidence" value="ECO:0007669"/>
    <property type="project" value="UniProtKB-SubCell"/>
</dbReference>
<keyword evidence="8 14" id="KW-1133">Transmembrane helix</keyword>
<reference evidence="15 16" key="1">
    <citation type="journal article" date="2022" name="DNA Res.">
        <title>Genome analysis of five recently described species of the CUG-Ser clade uncovers Candida theae as a new hybrid lineage with pathogenic potential in the Candida parapsilosis species complex.</title>
        <authorList>
            <person name="Mixao V."/>
            <person name="Del Olmo V."/>
            <person name="Hegedusova E."/>
            <person name="Saus E."/>
            <person name="Pryszcz L."/>
            <person name="Cillingova A."/>
            <person name="Nosek J."/>
            <person name="Gabaldon T."/>
        </authorList>
    </citation>
    <scope>NUCLEOTIDE SEQUENCE [LARGE SCALE GENOMIC DNA]</scope>
    <source>
        <strain evidence="15 16">CBS 12239</strain>
    </source>
</reference>
<comment type="function">
    <text evidence="1">Mitochondrial transporter that mediates uptake of thiamine pyrophosphate (ThPP) into mitochondria.</text>
</comment>
<feature type="repeat" description="Solcar" evidence="11">
    <location>
        <begin position="365"/>
        <end position="453"/>
    </location>
</feature>
<evidence type="ECO:0000256" key="11">
    <source>
        <dbReference type="PROSITE-ProRule" id="PRU00282"/>
    </source>
</evidence>
<evidence type="ECO:0000256" key="10">
    <source>
        <dbReference type="ARBA" id="ARBA00023136"/>
    </source>
</evidence>
<evidence type="ECO:0000256" key="2">
    <source>
        <dbReference type="ARBA" id="ARBA00004448"/>
    </source>
</evidence>
<keyword evidence="10 11" id="KW-0472">Membrane</keyword>
<evidence type="ECO:0000256" key="6">
    <source>
        <dbReference type="ARBA" id="ARBA00022737"/>
    </source>
</evidence>
<dbReference type="SUPFAM" id="SSF103506">
    <property type="entry name" value="Mitochondrial carrier"/>
    <property type="match status" value="1"/>
</dbReference>
<keyword evidence="4 12" id="KW-0813">Transport</keyword>
<feature type="transmembrane region" description="Helical" evidence="14">
    <location>
        <begin position="425"/>
        <end position="447"/>
    </location>
</feature>
<feature type="region of interest" description="Disordered" evidence="13">
    <location>
        <begin position="1"/>
        <end position="49"/>
    </location>
</feature>
<evidence type="ECO:0000256" key="9">
    <source>
        <dbReference type="ARBA" id="ARBA00023128"/>
    </source>
</evidence>
<dbReference type="Proteomes" id="UP001204833">
    <property type="component" value="Unassembled WGS sequence"/>
</dbReference>
<evidence type="ECO:0000256" key="14">
    <source>
        <dbReference type="SAM" id="Phobius"/>
    </source>
</evidence>
<comment type="caution">
    <text evidence="15">The sequence shown here is derived from an EMBL/GenBank/DDBJ whole genome shotgun (WGS) entry which is preliminary data.</text>
</comment>
<keyword evidence="6" id="KW-0677">Repeat</keyword>
<organism evidence="15 16">
    <name type="scientific">Candida theae</name>
    <dbReference type="NCBI Taxonomy" id="1198502"/>
    <lineage>
        <taxon>Eukaryota</taxon>
        <taxon>Fungi</taxon>
        <taxon>Dikarya</taxon>
        <taxon>Ascomycota</taxon>
        <taxon>Saccharomycotina</taxon>
        <taxon>Pichiomycetes</taxon>
        <taxon>Debaryomycetaceae</taxon>
        <taxon>Candida/Lodderomyces clade</taxon>
        <taxon>Candida</taxon>
    </lineage>
</organism>
<dbReference type="InterPro" id="IPR002067">
    <property type="entry name" value="MCP"/>
</dbReference>
<accession>A0AAD5FY59</accession>
<dbReference type="RefSeq" id="XP_051608163.1">
    <property type="nucleotide sequence ID" value="XM_051752544.1"/>
</dbReference>
<name>A0AAD5FY59_9ASCO</name>
<dbReference type="InterPro" id="IPR023395">
    <property type="entry name" value="MCP_dom_sf"/>
</dbReference>
<evidence type="ECO:0000256" key="13">
    <source>
        <dbReference type="SAM" id="MobiDB-lite"/>
    </source>
</evidence>
<dbReference type="PRINTS" id="PR00926">
    <property type="entry name" value="MITOCARRIER"/>
</dbReference>
<protein>
    <recommendedName>
        <fullName evidence="3">Mitochondrial thiamine pyrophosphate carrier 1</fullName>
    </recommendedName>
</protein>
<evidence type="ECO:0000256" key="12">
    <source>
        <dbReference type="RuleBase" id="RU000488"/>
    </source>
</evidence>
<evidence type="ECO:0000256" key="4">
    <source>
        <dbReference type="ARBA" id="ARBA00022448"/>
    </source>
</evidence>
<feature type="repeat" description="Solcar" evidence="11">
    <location>
        <begin position="208"/>
        <end position="330"/>
    </location>
</feature>
<evidence type="ECO:0000313" key="16">
    <source>
        <dbReference type="Proteomes" id="UP001204833"/>
    </source>
</evidence>
<evidence type="ECO:0000256" key="7">
    <source>
        <dbReference type="ARBA" id="ARBA00022792"/>
    </source>
</evidence>
<dbReference type="AlphaFoldDB" id="A0AAD5FY59"/>
<gene>
    <name evidence="15" type="ORF">KGF57_003154</name>
</gene>